<dbReference type="EMBL" id="ML210160">
    <property type="protein sequence ID" value="TFK27915.1"/>
    <property type="molecule type" value="Genomic_DNA"/>
</dbReference>
<reference evidence="1 2" key="1">
    <citation type="journal article" date="2019" name="Nat. Ecol. Evol.">
        <title>Megaphylogeny resolves global patterns of mushroom evolution.</title>
        <authorList>
            <person name="Varga T."/>
            <person name="Krizsan K."/>
            <person name="Foldi C."/>
            <person name="Dima B."/>
            <person name="Sanchez-Garcia M."/>
            <person name="Sanchez-Ramirez S."/>
            <person name="Szollosi G.J."/>
            <person name="Szarkandi J.G."/>
            <person name="Papp V."/>
            <person name="Albert L."/>
            <person name="Andreopoulos W."/>
            <person name="Angelini C."/>
            <person name="Antonin V."/>
            <person name="Barry K.W."/>
            <person name="Bougher N.L."/>
            <person name="Buchanan P."/>
            <person name="Buyck B."/>
            <person name="Bense V."/>
            <person name="Catcheside P."/>
            <person name="Chovatia M."/>
            <person name="Cooper J."/>
            <person name="Damon W."/>
            <person name="Desjardin D."/>
            <person name="Finy P."/>
            <person name="Geml J."/>
            <person name="Haridas S."/>
            <person name="Hughes K."/>
            <person name="Justo A."/>
            <person name="Karasinski D."/>
            <person name="Kautmanova I."/>
            <person name="Kiss B."/>
            <person name="Kocsube S."/>
            <person name="Kotiranta H."/>
            <person name="LaButti K.M."/>
            <person name="Lechner B.E."/>
            <person name="Liimatainen K."/>
            <person name="Lipzen A."/>
            <person name="Lukacs Z."/>
            <person name="Mihaltcheva S."/>
            <person name="Morgado L.N."/>
            <person name="Niskanen T."/>
            <person name="Noordeloos M.E."/>
            <person name="Ohm R.A."/>
            <person name="Ortiz-Santana B."/>
            <person name="Ovrebo C."/>
            <person name="Racz N."/>
            <person name="Riley R."/>
            <person name="Savchenko A."/>
            <person name="Shiryaev A."/>
            <person name="Soop K."/>
            <person name="Spirin V."/>
            <person name="Szebenyi C."/>
            <person name="Tomsovsky M."/>
            <person name="Tulloss R.E."/>
            <person name="Uehling J."/>
            <person name="Grigoriev I.V."/>
            <person name="Vagvolgyi C."/>
            <person name="Papp T."/>
            <person name="Martin F.M."/>
            <person name="Miettinen O."/>
            <person name="Hibbett D.S."/>
            <person name="Nagy L.G."/>
        </authorList>
    </citation>
    <scope>NUCLEOTIDE SEQUENCE [LARGE SCALE GENOMIC DNA]</scope>
    <source>
        <strain evidence="1 2">CBS 121175</strain>
    </source>
</reference>
<dbReference type="AlphaFoldDB" id="A0A5C3L5H5"/>
<gene>
    <name evidence="1" type="ORF">FA15DRAFT_120033</name>
</gene>
<evidence type="ECO:0000313" key="1">
    <source>
        <dbReference type="EMBL" id="TFK27915.1"/>
    </source>
</evidence>
<organism evidence="1 2">
    <name type="scientific">Coprinopsis marcescibilis</name>
    <name type="common">Agaric fungus</name>
    <name type="synonym">Psathyrella marcescibilis</name>
    <dbReference type="NCBI Taxonomy" id="230819"/>
    <lineage>
        <taxon>Eukaryota</taxon>
        <taxon>Fungi</taxon>
        <taxon>Dikarya</taxon>
        <taxon>Basidiomycota</taxon>
        <taxon>Agaricomycotina</taxon>
        <taxon>Agaricomycetes</taxon>
        <taxon>Agaricomycetidae</taxon>
        <taxon>Agaricales</taxon>
        <taxon>Agaricineae</taxon>
        <taxon>Psathyrellaceae</taxon>
        <taxon>Coprinopsis</taxon>
    </lineage>
</organism>
<proteinExistence type="predicted"/>
<name>A0A5C3L5H5_COPMA</name>
<protein>
    <submittedName>
        <fullName evidence="1">Uncharacterized protein</fullName>
    </submittedName>
</protein>
<accession>A0A5C3L5H5</accession>
<keyword evidence="2" id="KW-1185">Reference proteome</keyword>
<dbReference type="Proteomes" id="UP000307440">
    <property type="component" value="Unassembled WGS sequence"/>
</dbReference>
<sequence>MMSVHRSERRIFASSWLRDTTAIPFAPQAPKCHPRRTSLSARAVSDTEHFRGVDGDISGNSAPSGITGTPLKDALLDCAFWSDWAPSRRATAARRFGGEGDEELANV</sequence>
<evidence type="ECO:0000313" key="2">
    <source>
        <dbReference type="Proteomes" id="UP000307440"/>
    </source>
</evidence>